<sequence length="320" mass="36432">MGQYWKLINLDKRQTYGGWGKLGGCLFDWSPGLLETSLSTTAEKLPDCDSLIFPFKPGELFEKAYRSPLPNLPLEMIHEIYSNAEDLADLICLGMTCQFLWEVARGHIYRRVAAVVAIGDRIICVGDYLRNEDIPDNLLTPEEKVEFTSPNPDDDGDFTLYSYPFDHEFPPQLRHDSHSEVPWFLLQHRRTNSPVSLRRQLSTPAPTQLSVLRNLSRHQYVRESALIAWREGAQAEIKGTENVGFGEIVFSRICLSSDPSVSMSYDGDIHRGVWAGDRFDLVSSETEWLEGLGEDSGWTDVSDEVLKEVEAIWRSGYPYY</sequence>
<accession>A0AAD7K4W5</accession>
<proteinExistence type="predicted"/>
<dbReference type="AlphaFoldDB" id="A0AAD7K4W5"/>
<comment type="caution">
    <text evidence="1">The sequence shown here is derived from an EMBL/GenBank/DDBJ whole genome shotgun (WGS) entry which is preliminary data.</text>
</comment>
<evidence type="ECO:0000313" key="2">
    <source>
        <dbReference type="Proteomes" id="UP001215280"/>
    </source>
</evidence>
<organism evidence="1 2">
    <name type="scientific">Mycena maculata</name>
    <dbReference type="NCBI Taxonomy" id="230809"/>
    <lineage>
        <taxon>Eukaryota</taxon>
        <taxon>Fungi</taxon>
        <taxon>Dikarya</taxon>
        <taxon>Basidiomycota</taxon>
        <taxon>Agaricomycotina</taxon>
        <taxon>Agaricomycetes</taxon>
        <taxon>Agaricomycetidae</taxon>
        <taxon>Agaricales</taxon>
        <taxon>Marasmiineae</taxon>
        <taxon>Mycenaceae</taxon>
        <taxon>Mycena</taxon>
    </lineage>
</organism>
<evidence type="ECO:0000313" key="1">
    <source>
        <dbReference type="EMBL" id="KAJ7776787.1"/>
    </source>
</evidence>
<protein>
    <recommendedName>
        <fullName evidence="3">F-box domain-containing protein</fullName>
    </recommendedName>
</protein>
<evidence type="ECO:0008006" key="3">
    <source>
        <dbReference type="Google" id="ProtNLM"/>
    </source>
</evidence>
<name>A0AAD7K4W5_9AGAR</name>
<keyword evidence="2" id="KW-1185">Reference proteome</keyword>
<reference evidence="1" key="1">
    <citation type="submission" date="2023-03" db="EMBL/GenBank/DDBJ databases">
        <title>Massive genome expansion in bonnet fungi (Mycena s.s.) driven by repeated elements and novel gene families across ecological guilds.</title>
        <authorList>
            <consortium name="Lawrence Berkeley National Laboratory"/>
            <person name="Harder C.B."/>
            <person name="Miyauchi S."/>
            <person name="Viragh M."/>
            <person name="Kuo A."/>
            <person name="Thoen E."/>
            <person name="Andreopoulos B."/>
            <person name="Lu D."/>
            <person name="Skrede I."/>
            <person name="Drula E."/>
            <person name="Henrissat B."/>
            <person name="Morin E."/>
            <person name="Kohler A."/>
            <person name="Barry K."/>
            <person name="LaButti K."/>
            <person name="Morin E."/>
            <person name="Salamov A."/>
            <person name="Lipzen A."/>
            <person name="Mereny Z."/>
            <person name="Hegedus B."/>
            <person name="Baldrian P."/>
            <person name="Stursova M."/>
            <person name="Weitz H."/>
            <person name="Taylor A."/>
            <person name="Grigoriev I.V."/>
            <person name="Nagy L.G."/>
            <person name="Martin F."/>
            <person name="Kauserud H."/>
        </authorList>
    </citation>
    <scope>NUCLEOTIDE SEQUENCE</scope>
    <source>
        <strain evidence="1">CBHHK188m</strain>
    </source>
</reference>
<gene>
    <name evidence="1" type="ORF">DFH07DRAFT_911667</name>
</gene>
<dbReference type="Proteomes" id="UP001215280">
    <property type="component" value="Unassembled WGS sequence"/>
</dbReference>
<dbReference type="EMBL" id="JARJLG010000011">
    <property type="protein sequence ID" value="KAJ7776787.1"/>
    <property type="molecule type" value="Genomic_DNA"/>
</dbReference>